<keyword evidence="6" id="KW-1185">Reference proteome</keyword>
<dbReference type="InterPro" id="IPR029064">
    <property type="entry name" value="Ribosomal_eL30-like_sf"/>
</dbReference>
<dbReference type="Gene3D" id="3.30.1330.30">
    <property type="match status" value="1"/>
</dbReference>
<dbReference type="Pfam" id="PF00588">
    <property type="entry name" value="SpoU_methylase"/>
    <property type="match status" value="1"/>
</dbReference>
<dbReference type="PANTHER" id="PTHR43191">
    <property type="entry name" value="RRNA METHYLTRANSFERASE 3"/>
    <property type="match status" value="1"/>
</dbReference>
<organism evidence="5 6">
    <name type="scientific">Nocardia nova</name>
    <dbReference type="NCBI Taxonomy" id="37330"/>
    <lineage>
        <taxon>Bacteria</taxon>
        <taxon>Bacillati</taxon>
        <taxon>Actinomycetota</taxon>
        <taxon>Actinomycetes</taxon>
        <taxon>Mycobacteriales</taxon>
        <taxon>Nocardiaceae</taxon>
        <taxon>Nocardia</taxon>
    </lineage>
</organism>
<dbReference type="InterPro" id="IPR001537">
    <property type="entry name" value="SpoU_MeTrfase"/>
</dbReference>
<dbReference type="PANTHER" id="PTHR43191:SF2">
    <property type="entry name" value="RRNA METHYLTRANSFERASE 3, MITOCHONDRIAL"/>
    <property type="match status" value="1"/>
</dbReference>
<comment type="caution">
    <text evidence="5">The sequence shown here is derived from an EMBL/GenBank/DDBJ whole genome shotgun (WGS) entry which is preliminary data.</text>
</comment>
<keyword evidence="1 5" id="KW-0489">Methyltransferase</keyword>
<dbReference type="GO" id="GO:0008173">
    <property type="term" value="F:RNA methyltransferase activity"/>
    <property type="evidence" value="ECO:0007669"/>
    <property type="project" value="InterPro"/>
</dbReference>
<proteinExistence type="predicted"/>
<evidence type="ECO:0000259" key="3">
    <source>
        <dbReference type="Pfam" id="PF00588"/>
    </source>
</evidence>
<sequence>MTRPSTTRPSTTRNASVGEWRAYLGNRARRRRDGRFLVHGREPITAAVANGWPLEAVLYRLGAPLPAWAREVLDNDAVPAIGLVGDALDELAEPDTGTPELVALAHTRSRDGSEVRLDPARPVVVIDRPASALRLGSVLRTAHAFGAAAVVISGSGADEYDPRCVRASAGALFAVPVVRVPGPAAVAELRAGAGVPARLVGVGADPADEPVDAHTFADATIMVFADDGELDARWRDACDEMVRIPAGAMPVTPCAVSVVLYEISRQRRVSVSKVNAGAAGE</sequence>
<evidence type="ECO:0000256" key="2">
    <source>
        <dbReference type="ARBA" id="ARBA00022679"/>
    </source>
</evidence>
<protein>
    <submittedName>
        <fullName evidence="5">rRNA methyltransferase</fullName>
    </submittedName>
</protein>
<evidence type="ECO:0000256" key="1">
    <source>
        <dbReference type="ARBA" id="ARBA00022603"/>
    </source>
</evidence>
<dbReference type="SUPFAM" id="SSF55315">
    <property type="entry name" value="L30e-like"/>
    <property type="match status" value="1"/>
</dbReference>
<dbReference type="InterPro" id="IPR029028">
    <property type="entry name" value="Alpha/beta_knot_MTases"/>
</dbReference>
<dbReference type="Proteomes" id="UP000238356">
    <property type="component" value="Unassembled WGS sequence"/>
</dbReference>
<dbReference type="GO" id="GO:0032259">
    <property type="term" value="P:methylation"/>
    <property type="evidence" value="ECO:0007669"/>
    <property type="project" value="UniProtKB-KW"/>
</dbReference>
<evidence type="ECO:0000313" key="6">
    <source>
        <dbReference type="Proteomes" id="UP000238356"/>
    </source>
</evidence>
<feature type="domain" description="SpoU L30e-like N-terminal" evidence="4">
    <location>
        <begin position="14"/>
        <end position="103"/>
    </location>
</feature>
<dbReference type="InterPro" id="IPR029026">
    <property type="entry name" value="tRNA_m1G_MTases_N"/>
</dbReference>
<dbReference type="Pfam" id="PF22655">
    <property type="entry name" value="SpoU_sub_bind_like"/>
    <property type="match status" value="1"/>
</dbReference>
<accession>A0A2S6A9K7</accession>
<gene>
    <name evidence="5" type="ORF">C5F51_11185</name>
</gene>
<dbReference type="AlphaFoldDB" id="A0A2S6A9K7"/>
<dbReference type="InterPro" id="IPR054578">
    <property type="entry name" value="SpoU_sub_bind-like_N"/>
</dbReference>
<dbReference type="InterPro" id="IPR051259">
    <property type="entry name" value="rRNA_Methyltransferase"/>
</dbReference>
<dbReference type="SUPFAM" id="SSF75217">
    <property type="entry name" value="alpha/beta knot"/>
    <property type="match status" value="1"/>
</dbReference>
<name>A0A2S6A9K7_9NOCA</name>
<dbReference type="Gene3D" id="3.40.1280.10">
    <property type="match status" value="1"/>
</dbReference>
<reference evidence="5 6" key="1">
    <citation type="submission" date="2018-02" db="EMBL/GenBank/DDBJ databases">
        <title>8 Nocardia nova and 1 Nocardia cyriacigeorgica strain used for evolution to TMP-SMX.</title>
        <authorList>
            <person name="Mehta H."/>
            <person name="Weng J."/>
            <person name="Shamoo Y."/>
        </authorList>
    </citation>
    <scope>NUCLEOTIDE SEQUENCE [LARGE SCALE GENOMIC DNA]</scope>
    <source>
        <strain evidence="5 6">BAA2227</strain>
    </source>
</reference>
<dbReference type="GO" id="GO:0003723">
    <property type="term" value="F:RNA binding"/>
    <property type="evidence" value="ECO:0007669"/>
    <property type="project" value="InterPro"/>
</dbReference>
<evidence type="ECO:0000259" key="4">
    <source>
        <dbReference type="Pfam" id="PF22655"/>
    </source>
</evidence>
<keyword evidence="2 5" id="KW-0808">Transferase</keyword>
<dbReference type="GO" id="GO:0006396">
    <property type="term" value="P:RNA processing"/>
    <property type="evidence" value="ECO:0007669"/>
    <property type="project" value="InterPro"/>
</dbReference>
<dbReference type="EMBL" id="PSZD01000005">
    <property type="protein sequence ID" value="PPJ29995.1"/>
    <property type="molecule type" value="Genomic_DNA"/>
</dbReference>
<evidence type="ECO:0000313" key="5">
    <source>
        <dbReference type="EMBL" id="PPJ29995.1"/>
    </source>
</evidence>
<feature type="domain" description="tRNA/rRNA methyltransferase SpoU type" evidence="3">
    <location>
        <begin position="123"/>
        <end position="246"/>
    </location>
</feature>